<dbReference type="SUPFAM" id="SSF55424">
    <property type="entry name" value="FAD/NAD-linked reductases, dimerisation (C-terminal) domain"/>
    <property type="match status" value="1"/>
</dbReference>
<dbReference type="InterPro" id="IPR036188">
    <property type="entry name" value="FAD/NAD-bd_sf"/>
</dbReference>
<comment type="similarity">
    <text evidence="2">Belongs to the FAD-dependent oxidoreductase family.</text>
</comment>
<dbReference type="Gene3D" id="2.102.10.10">
    <property type="entry name" value="Rieske [2Fe-2S] iron-sulphur domain"/>
    <property type="match status" value="1"/>
</dbReference>
<dbReference type="InterPro" id="IPR050446">
    <property type="entry name" value="FAD-oxidoreductase/Apoptosis"/>
</dbReference>
<keyword evidence="3" id="KW-0285">Flavoprotein</keyword>
<sequence>MSGLWSKGQNALRGLMNSALGNPPRHLVASTNDLQEGQMKEVCIETSGRTFKVLLSRVDGQFHATTHLCPHYKARLVTGVLSGTKLTCPWHAACFDIRSGDIEEAPAVEALRTFPVIVEDESVYVVASMEDFEAGPRKACSAVTTDNKKVYVIVGGGAAGAVAAESIRKTGFKGRVVIVSQETYLAIDRIKLSKFLTANPENIQLYKSTYYSDLKLEYWLGKTVTTVNVQTNEVIMDDGGRLAYDKLLLATGGEPTRIPVSGANLSNVFVIRTIKANRGILEVMEKYPKPKVVVIGANFMGMETAAMMSKASESVTIVAPETVPLERIFGKDVGQVLQLLHERNGVQFRLGMGVKTIHSRDNMAISVELSDGSILEANLVIMATGVRPQTDCVKDVLELRPDGSIAVDQNLKVLGTDNIYAAGDIATFPHRLTRTPTRIEHWNVAQQQGRIAGHNMVSKTPRKYDSVPFFFSVLFGKSVRYAGDVHMGYDAVHFEGDKQADPPVFAAYYIKDEQISAVATMGRDPLAVHCSELLRLGRMPSAASIRAGKVEIGYFLIL</sequence>
<comment type="caution">
    <text evidence="11">The sequence shown here is derived from an EMBL/GenBank/DDBJ whole genome shotgun (WGS) entry which is preliminary data.</text>
</comment>
<evidence type="ECO:0000259" key="10">
    <source>
        <dbReference type="PROSITE" id="PS51296"/>
    </source>
</evidence>
<dbReference type="Gene3D" id="3.30.390.30">
    <property type="match status" value="1"/>
</dbReference>
<keyword evidence="9" id="KW-0411">Iron-sulfur</keyword>
<evidence type="ECO:0000256" key="7">
    <source>
        <dbReference type="ARBA" id="ARBA00023002"/>
    </source>
</evidence>
<dbReference type="GO" id="GO:0005737">
    <property type="term" value="C:cytoplasm"/>
    <property type="evidence" value="ECO:0007669"/>
    <property type="project" value="TreeGrafter"/>
</dbReference>
<dbReference type="CDD" id="cd03478">
    <property type="entry name" value="Rieske_AIFL_N"/>
    <property type="match status" value="1"/>
</dbReference>
<dbReference type="Gene3D" id="3.50.50.60">
    <property type="entry name" value="FAD/NAD(P)-binding domain"/>
    <property type="match status" value="2"/>
</dbReference>
<keyword evidence="8" id="KW-0408">Iron</keyword>
<evidence type="ECO:0000256" key="8">
    <source>
        <dbReference type="ARBA" id="ARBA00023004"/>
    </source>
</evidence>
<proteinExistence type="inferred from homology"/>
<dbReference type="PANTHER" id="PTHR43557">
    <property type="entry name" value="APOPTOSIS-INDUCING FACTOR 1"/>
    <property type="match status" value="1"/>
</dbReference>
<keyword evidence="4" id="KW-0001">2Fe-2S</keyword>
<name>A0A2H9TK56_9FUNG</name>
<feature type="domain" description="Rieske" evidence="10">
    <location>
        <begin position="26"/>
        <end position="125"/>
    </location>
</feature>
<dbReference type="EMBL" id="MTSL01000149">
    <property type="protein sequence ID" value="PJF18030.1"/>
    <property type="molecule type" value="Genomic_DNA"/>
</dbReference>
<dbReference type="Pfam" id="PF07992">
    <property type="entry name" value="Pyr_redox_2"/>
    <property type="match status" value="1"/>
</dbReference>
<dbReference type="InterPro" id="IPR023753">
    <property type="entry name" value="FAD/NAD-binding_dom"/>
</dbReference>
<evidence type="ECO:0000256" key="2">
    <source>
        <dbReference type="ARBA" id="ARBA00006442"/>
    </source>
</evidence>
<dbReference type="PANTHER" id="PTHR43557:SF2">
    <property type="entry name" value="RIESKE DOMAIN-CONTAINING PROTEIN-RELATED"/>
    <property type="match status" value="1"/>
</dbReference>
<evidence type="ECO:0000256" key="1">
    <source>
        <dbReference type="ARBA" id="ARBA00001974"/>
    </source>
</evidence>
<dbReference type="PRINTS" id="PR00368">
    <property type="entry name" value="FADPNR"/>
</dbReference>
<evidence type="ECO:0000256" key="3">
    <source>
        <dbReference type="ARBA" id="ARBA00022630"/>
    </source>
</evidence>
<dbReference type="GO" id="GO:0016651">
    <property type="term" value="F:oxidoreductase activity, acting on NAD(P)H"/>
    <property type="evidence" value="ECO:0007669"/>
    <property type="project" value="TreeGrafter"/>
</dbReference>
<keyword evidence="7" id="KW-0560">Oxidoreductase</keyword>
<dbReference type="OrthoDB" id="6029at2759"/>
<keyword evidence="5" id="KW-0479">Metal-binding</keyword>
<dbReference type="GO" id="GO:0051537">
    <property type="term" value="F:2 iron, 2 sulfur cluster binding"/>
    <property type="evidence" value="ECO:0007669"/>
    <property type="project" value="UniProtKB-KW"/>
</dbReference>
<dbReference type="SUPFAM" id="SSF50022">
    <property type="entry name" value="ISP domain"/>
    <property type="match status" value="1"/>
</dbReference>
<dbReference type="PRINTS" id="PR00411">
    <property type="entry name" value="PNDRDTASEI"/>
</dbReference>
<reference evidence="11 12" key="1">
    <citation type="submission" date="2016-10" db="EMBL/GenBank/DDBJ databases">
        <title>The genome of Paramicrosporidium saccamoebae is the missing link in understanding Cryptomycota and Microsporidia evolution.</title>
        <authorList>
            <person name="Quandt C.A."/>
            <person name="Beaudet D."/>
            <person name="Corsaro D."/>
            <person name="Michel R."/>
            <person name="Corradi N."/>
            <person name="James T."/>
        </authorList>
    </citation>
    <scope>NUCLEOTIDE SEQUENCE [LARGE SCALE GENOMIC DNA]</scope>
    <source>
        <strain evidence="11 12">KSL3</strain>
    </source>
</reference>
<protein>
    <recommendedName>
        <fullName evidence="10">Rieske domain-containing protein</fullName>
    </recommendedName>
</protein>
<dbReference type="Pfam" id="PF00355">
    <property type="entry name" value="Rieske"/>
    <property type="match status" value="1"/>
</dbReference>
<evidence type="ECO:0000256" key="4">
    <source>
        <dbReference type="ARBA" id="ARBA00022714"/>
    </source>
</evidence>
<dbReference type="GO" id="GO:0046872">
    <property type="term" value="F:metal ion binding"/>
    <property type="evidence" value="ECO:0007669"/>
    <property type="project" value="UniProtKB-KW"/>
</dbReference>
<dbReference type="AlphaFoldDB" id="A0A2H9TK56"/>
<dbReference type="InterPro" id="IPR016156">
    <property type="entry name" value="FAD/NAD-linked_Rdtase_dimer_sf"/>
</dbReference>
<organism evidence="11 12">
    <name type="scientific">Paramicrosporidium saccamoebae</name>
    <dbReference type="NCBI Taxonomy" id="1246581"/>
    <lineage>
        <taxon>Eukaryota</taxon>
        <taxon>Fungi</taxon>
        <taxon>Fungi incertae sedis</taxon>
        <taxon>Cryptomycota</taxon>
        <taxon>Cryptomycota incertae sedis</taxon>
        <taxon>Paramicrosporidium</taxon>
    </lineage>
</organism>
<evidence type="ECO:0000256" key="9">
    <source>
        <dbReference type="ARBA" id="ARBA00023014"/>
    </source>
</evidence>
<dbReference type="PROSITE" id="PS51296">
    <property type="entry name" value="RIESKE"/>
    <property type="match status" value="1"/>
</dbReference>
<accession>A0A2H9TK56</accession>
<gene>
    <name evidence="11" type="ORF">PSACC_02187</name>
</gene>
<dbReference type="SUPFAM" id="SSF51905">
    <property type="entry name" value="FAD/NAD(P)-binding domain"/>
    <property type="match status" value="1"/>
</dbReference>
<keyword evidence="12" id="KW-1185">Reference proteome</keyword>
<evidence type="ECO:0000313" key="12">
    <source>
        <dbReference type="Proteomes" id="UP000240830"/>
    </source>
</evidence>
<dbReference type="STRING" id="1246581.A0A2H9TK56"/>
<evidence type="ECO:0000313" key="11">
    <source>
        <dbReference type="EMBL" id="PJF18030.1"/>
    </source>
</evidence>
<dbReference type="Proteomes" id="UP000240830">
    <property type="component" value="Unassembled WGS sequence"/>
</dbReference>
<evidence type="ECO:0000256" key="6">
    <source>
        <dbReference type="ARBA" id="ARBA00022827"/>
    </source>
</evidence>
<evidence type="ECO:0000256" key="5">
    <source>
        <dbReference type="ARBA" id="ARBA00022723"/>
    </source>
</evidence>
<dbReference type="InterPro" id="IPR017941">
    <property type="entry name" value="Rieske_2Fe-2S"/>
</dbReference>
<comment type="cofactor">
    <cofactor evidence="1">
        <name>FAD</name>
        <dbReference type="ChEBI" id="CHEBI:57692"/>
    </cofactor>
</comment>
<keyword evidence="6" id="KW-0274">FAD</keyword>
<dbReference type="InterPro" id="IPR036922">
    <property type="entry name" value="Rieske_2Fe-2S_sf"/>
</dbReference>